<dbReference type="InterPro" id="IPR011009">
    <property type="entry name" value="Kinase-like_dom_sf"/>
</dbReference>
<dbReference type="GO" id="GO:0044773">
    <property type="term" value="P:mitotic DNA damage checkpoint signaling"/>
    <property type="evidence" value="ECO:0007669"/>
    <property type="project" value="TreeGrafter"/>
</dbReference>
<dbReference type="PANTHER" id="PTHR44167">
    <property type="entry name" value="OVARIAN-SPECIFIC SERINE/THREONINE-PROTEIN KINASE LOK-RELATED"/>
    <property type="match status" value="1"/>
</dbReference>
<dbReference type="KEGG" id="bbo:BBOV_I001560"/>
<dbReference type="SUPFAM" id="SSF56112">
    <property type="entry name" value="Protein kinase-like (PK-like)"/>
    <property type="match status" value="1"/>
</dbReference>
<proteinExistence type="predicted"/>
<dbReference type="Proteomes" id="UP000002173">
    <property type="component" value="Unassembled WGS sequence"/>
</dbReference>
<feature type="domain" description="Protein kinase" evidence="1">
    <location>
        <begin position="70"/>
        <end position="540"/>
    </location>
</feature>
<keyword evidence="2" id="KW-0808">Transferase</keyword>
<dbReference type="AlphaFoldDB" id="A7AW12"/>
<dbReference type="GO" id="GO:0004674">
    <property type="term" value="F:protein serine/threonine kinase activity"/>
    <property type="evidence" value="ECO:0007669"/>
    <property type="project" value="TreeGrafter"/>
</dbReference>
<reference evidence="3" key="2">
    <citation type="journal article" date="2020" name="Data Brief">
        <title>Transcriptome dataset of Babesia bovis life stages within vertebrate and invertebrate hosts.</title>
        <authorList>
            <person name="Ueti M.W."/>
            <person name="Johnson W.C."/>
            <person name="Kappmeyer L.S."/>
            <person name="Herndon D.R."/>
            <person name="Mousel M.R."/>
            <person name="Reif K.E."/>
            <person name="Taus N.S."/>
            <person name="Ifeonu O.O."/>
            <person name="Silva J.C."/>
            <person name="Suarez C.E."/>
            <person name="Brayton K.A."/>
        </authorList>
    </citation>
    <scope>NUCLEOTIDE SEQUENCE [LARGE SCALE GENOMIC DNA]</scope>
</reference>
<dbReference type="PROSITE" id="PS50011">
    <property type="entry name" value="PROTEIN_KINASE_DOM"/>
    <property type="match status" value="1"/>
</dbReference>
<reference evidence="2 3" key="1">
    <citation type="journal article" date="2007" name="PLoS Pathog.">
        <title>Genome sequence of Babesia bovis and comparative analysis of apicomplexan hemoprotozoa.</title>
        <authorList>
            <person name="Brayton K.A."/>
            <person name="Lau A.O.T."/>
            <person name="Herndon D.R."/>
            <person name="Hannick L."/>
            <person name="Kappmeyer L.S."/>
            <person name="Berens S.J."/>
            <person name="Bidwell S.L."/>
            <person name="Brown W.C."/>
            <person name="Crabtree J."/>
            <person name="Fadrosh D."/>
            <person name="Feldblum T."/>
            <person name="Forberger H.A."/>
            <person name="Haas B.J."/>
            <person name="Howell J.M."/>
            <person name="Khouri H."/>
            <person name="Koo H."/>
            <person name="Mann D.J."/>
            <person name="Norimine J."/>
            <person name="Paulsen I.T."/>
            <person name="Radune D."/>
            <person name="Ren Q."/>
            <person name="Smith R.K. Jr."/>
            <person name="Suarez C.E."/>
            <person name="White O."/>
            <person name="Wortman J.R."/>
            <person name="Knowles D.P. Jr."/>
            <person name="McElwain T.F."/>
            <person name="Nene V.M."/>
        </authorList>
    </citation>
    <scope>NUCLEOTIDE SEQUENCE [LARGE SCALE GENOMIC DNA]</scope>
    <source>
        <strain evidence="2">T2Bo</strain>
    </source>
</reference>
<comment type="caution">
    <text evidence="2">The sequence shown here is derived from an EMBL/GenBank/DDBJ whole genome shotgun (WGS) entry which is preliminary data.</text>
</comment>
<dbReference type="Pfam" id="PF00069">
    <property type="entry name" value="Pkinase"/>
    <property type="match status" value="2"/>
</dbReference>
<dbReference type="OMA" id="DTEVITM"/>
<dbReference type="EMBL" id="AAXT01000005">
    <property type="protein sequence ID" value="EDO05240.1"/>
    <property type="molecule type" value="Genomic_DNA"/>
</dbReference>
<dbReference type="GO" id="GO:0005524">
    <property type="term" value="F:ATP binding"/>
    <property type="evidence" value="ECO:0007669"/>
    <property type="project" value="InterPro"/>
</dbReference>
<evidence type="ECO:0000313" key="2">
    <source>
        <dbReference type="EMBL" id="EDO05240.1"/>
    </source>
</evidence>
<keyword evidence="2" id="KW-0418">Kinase</keyword>
<dbReference type="VEuPathDB" id="PiroplasmaDB:BBOV_I001560"/>
<dbReference type="Gene3D" id="1.10.510.10">
    <property type="entry name" value="Transferase(Phosphotransferase) domain 1"/>
    <property type="match status" value="2"/>
</dbReference>
<accession>A7AW12</accession>
<dbReference type="GO" id="GO:0005634">
    <property type="term" value="C:nucleus"/>
    <property type="evidence" value="ECO:0007669"/>
    <property type="project" value="TreeGrafter"/>
</dbReference>
<gene>
    <name evidence="2" type="ORF">BBOV_I001560</name>
</gene>
<reference evidence="3" key="3">
    <citation type="journal article" date="2021" name="Int. J. Parasitol.">
        <title>Comparative analysis of gene expression between Babesia bovis blood stages and kinetes allowed by improved genome annotation.</title>
        <authorList>
            <person name="Ueti M.W."/>
            <person name="Johnson W.C."/>
            <person name="Kappmeyer L.S."/>
            <person name="Herndon D.R."/>
            <person name="Mousel M.R."/>
            <person name="Reif K.E."/>
            <person name="Taus N.S."/>
            <person name="Ifeonu O.O."/>
            <person name="Silva J.C."/>
            <person name="Suarez C.E."/>
            <person name="Brayton K.A."/>
        </authorList>
    </citation>
    <scope>NUCLEOTIDE SEQUENCE [LARGE SCALE GENOMIC DNA]</scope>
</reference>
<dbReference type="InParanoid" id="A7AW12"/>
<organism evidence="2 3">
    <name type="scientific">Babesia bovis</name>
    <dbReference type="NCBI Taxonomy" id="5865"/>
    <lineage>
        <taxon>Eukaryota</taxon>
        <taxon>Sar</taxon>
        <taxon>Alveolata</taxon>
        <taxon>Apicomplexa</taxon>
        <taxon>Aconoidasida</taxon>
        <taxon>Piroplasmida</taxon>
        <taxon>Babesiidae</taxon>
        <taxon>Babesia</taxon>
    </lineage>
</organism>
<sequence length="543" mass="60984">MNKYASELVMRLHYSNVKVVTRSVCWKPIRISHRSDASAGLTSPSVSIIRQLENAPPEDIIVVGNAVNQYFFQSKLAQTNTAVIWSCFDVVAKELCCIKAYYVESFTKERAIRCNRGEVEVISLMDKVIDEALYHASVTFHPGVCTLREIVVDLKNSVFYLVMDHYPGQILHYDEQNKVYTGISPGNMIRPDTDSCSLQLFNENDAKIIIQDISLTLKYLHANGIIHKDLKPENILLTGSIPLAHEAVIMPFIQEVNISTDYPADIELYSTFYGEELLEHVKEFIMSHNSVSYEDAPVCGVVPRHFPYSPALENEMDFNLADQCPIICDIIKDSDDHSTVRIGSSALNYARRLKEENEASSIPILDFFLSQDGPSIRYHRHEAIQEAAASFYKLKGEKPELSTSMAHHEMVRQPSVVLTDFGVASIAESGDGIADPLIFDGEGTTSFTSPEALKDLECGISGSKRDIFSLGAILFTMIFGKLPYEGNSGIVLLVNMLHKPLQFPNYRQVSDELKELLRGMLNTDPRQRFDIDQVVSHPWFSVV</sequence>
<dbReference type="RefSeq" id="XP_001608808.1">
    <property type="nucleotide sequence ID" value="XM_001608758.1"/>
</dbReference>
<protein>
    <submittedName>
        <fullName evidence="2">Protein kinase domain containing protein</fullName>
    </submittedName>
</protein>
<dbReference type="PANTHER" id="PTHR44167:SF30">
    <property type="entry name" value="PHOSPHORYLASE KINASE"/>
    <property type="match status" value="1"/>
</dbReference>
<evidence type="ECO:0000259" key="1">
    <source>
        <dbReference type="PROSITE" id="PS50011"/>
    </source>
</evidence>
<dbReference type="GeneID" id="5477024"/>
<dbReference type="eggNOG" id="KOG0585">
    <property type="taxonomic scope" value="Eukaryota"/>
</dbReference>
<dbReference type="STRING" id="5865.A7AW12"/>
<name>A7AW12_BABBO</name>
<dbReference type="InterPro" id="IPR008271">
    <property type="entry name" value="Ser/Thr_kinase_AS"/>
</dbReference>
<dbReference type="InterPro" id="IPR000719">
    <property type="entry name" value="Prot_kinase_dom"/>
</dbReference>
<keyword evidence="3" id="KW-1185">Reference proteome</keyword>
<dbReference type="SMART" id="SM00220">
    <property type="entry name" value="S_TKc"/>
    <property type="match status" value="1"/>
</dbReference>
<dbReference type="PROSITE" id="PS00108">
    <property type="entry name" value="PROTEIN_KINASE_ST"/>
    <property type="match status" value="1"/>
</dbReference>
<evidence type="ECO:0000313" key="3">
    <source>
        <dbReference type="Proteomes" id="UP000002173"/>
    </source>
</evidence>